<dbReference type="GO" id="GO:0003700">
    <property type="term" value="F:DNA-binding transcription factor activity"/>
    <property type="evidence" value="ECO:0007669"/>
    <property type="project" value="InterPro"/>
</dbReference>
<keyword evidence="2" id="KW-0936">Ethylene signaling pathway</keyword>
<dbReference type="InterPro" id="IPR001471">
    <property type="entry name" value="AP2/ERF_dom"/>
</dbReference>
<dbReference type="AlphaFoldDB" id="A0A9E9C2G0"/>
<name>A0A9E9C2G0_NOTNI</name>
<keyword evidence="6" id="KW-0804">Transcription</keyword>
<dbReference type="PROSITE" id="PS51032">
    <property type="entry name" value="AP2_ERF"/>
    <property type="match status" value="1"/>
</dbReference>
<evidence type="ECO:0000256" key="1">
    <source>
        <dbReference type="ARBA" id="ARBA00004123"/>
    </source>
</evidence>
<dbReference type="CDD" id="cd00018">
    <property type="entry name" value="AP2"/>
    <property type="match status" value="1"/>
</dbReference>
<accession>A0A9E9C2G0</accession>
<dbReference type="PRINTS" id="PR00367">
    <property type="entry name" value="ETHRSPELEMNT"/>
</dbReference>
<evidence type="ECO:0000256" key="3">
    <source>
        <dbReference type="ARBA" id="ARBA00022821"/>
    </source>
</evidence>
<evidence type="ECO:0000259" key="8">
    <source>
        <dbReference type="PROSITE" id="PS51032"/>
    </source>
</evidence>
<sequence length="188" mass="21369">MVPKSHCIHSCKDARGIQRGHPHEPMVKKSHFRGVRKSPWGRFAAEIRDPWKKTRRWLGTFDTAEEAACAYDDAARSLRGPKAKTNFYYGVAPDNNITVSSLRPLVMRKHDVFCSKLPHWIIPPFLDAETSGRTSPRCREATVETPVPSRSECTGYKLDALDVVMAAKEKKTKKKPFLFDLNMQAPLF</sequence>
<evidence type="ECO:0000256" key="6">
    <source>
        <dbReference type="ARBA" id="ARBA00023163"/>
    </source>
</evidence>
<dbReference type="Pfam" id="PF00847">
    <property type="entry name" value="AP2"/>
    <property type="match status" value="1"/>
</dbReference>
<dbReference type="PANTHER" id="PTHR31677:SF157">
    <property type="entry name" value="AP2_ERF DOMAIN-CONTAINING PROTEIN"/>
    <property type="match status" value="1"/>
</dbReference>
<reference evidence="9" key="1">
    <citation type="submission" date="2022-08" db="EMBL/GenBank/DDBJ databases">
        <title>Phylogenomics of transcriptionally active AP2/ERF and bHLH transcription factors and their promoter regions regulating camptothecin biosynthesis in Nothapodytes nimmoniana.</title>
        <authorList>
            <person name="Godbole R.C."/>
            <person name="Pable A.A."/>
            <person name="Singh S."/>
            <person name="Barvkar V.T."/>
        </authorList>
    </citation>
    <scope>NUCLEOTIDE SEQUENCE</scope>
</reference>
<evidence type="ECO:0000256" key="2">
    <source>
        <dbReference type="ARBA" id="ARBA00022745"/>
    </source>
</evidence>
<dbReference type="InterPro" id="IPR036955">
    <property type="entry name" value="AP2/ERF_dom_sf"/>
</dbReference>
<evidence type="ECO:0000256" key="7">
    <source>
        <dbReference type="ARBA" id="ARBA00023242"/>
    </source>
</evidence>
<dbReference type="InterPro" id="IPR016177">
    <property type="entry name" value="DNA-bd_dom_sf"/>
</dbReference>
<organism evidence="9">
    <name type="scientific">Nothapodytes nimmoniana</name>
    <name type="common">Nothapodytes foetida</name>
    <dbReference type="NCBI Taxonomy" id="159386"/>
    <lineage>
        <taxon>Eukaryota</taxon>
        <taxon>Viridiplantae</taxon>
        <taxon>Streptophyta</taxon>
        <taxon>Embryophyta</taxon>
        <taxon>Tracheophyta</taxon>
        <taxon>Spermatophyta</taxon>
        <taxon>Magnoliopsida</taxon>
        <taxon>eudicotyledons</taxon>
        <taxon>Gunneridae</taxon>
        <taxon>Pentapetalae</taxon>
        <taxon>asterids</taxon>
        <taxon>lamiids</taxon>
        <taxon>Icacinales</taxon>
        <taxon>Icacinaceae</taxon>
        <taxon>Nothapodytes</taxon>
    </lineage>
</organism>
<dbReference type="SMART" id="SM00380">
    <property type="entry name" value="AP2"/>
    <property type="match status" value="1"/>
</dbReference>
<dbReference type="Gene3D" id="3.30.730.10">
    <property type="entry name" value="AP2/ERF domain"/>
    <property type="match status" value="1"/>
</dbReference>
<dbReference type="SUPFAM" id="SSF54171">
    <property type="entry name" value="DNA-binding domain"/>
    <property type="match status" value="1"/>
</dbReference>
<keyword evidence="7" id="KW-0539">Nucleus</keyword>
<comment type="subcellular location">
    <subcellularLocation>
        <location evidence="1">Nucleus</location>
    </subcellularLocation>
</comment>
<keyword evidence="5" id="KW-0238">DNA-binding</keyword>
<dbReference type="GO" id="GO:0003677">
    <property type="term" value="F:DNA binding"/>
    <property type="evidence" value="ECO:0007669"/>
    <property type="project" value="UniProtKB-KW"/>
</dbReference>
<dbReference type="EMBL" id="OP311440">
    <property type="protein sequence ID" value="WAK85968.1"/>
    <property type="molecule type" value="mRNA"/>
</dbReference>
<dbReference type="GO" id="GO:0009873">
    <property type="term" value="P:ethylene-activated signaling pathway"/>
    <property type="evidence" value="ECO:0007669"/>
    <property type="project" value="UniProtKB-KW"/>
</dbReference>
<keyword evidence="3" id="KW-0611">Plant defense</keyword>
<evidence type="ECO:0000313" key="9">
    <source>
        <dbReference type="EMBL" id="WAK85968.1"/>
    </source>
</evidence>
<keyword evidence="4" id="KW-0805">Transcription regulation</keyword>
<proteinExistence type="evidence at transcript level"/>
<dbReference type="FunFam" id="3.30.730.10:FF:000001">
    <property type="entry name" value="Ethylene-responsive transcription factor 2"/>
    <property type="match status" value="1"/>
</dbReference>
<feature type="domain" description="AP2/ERF" evidence="8">
    <location>
        <begin position="31"/>
        <end position="88"/>
    </location>
</feature>
<evidence type="ECO:0000256" key="4">
    <source>
        <dbReference type="ARBA" id="ARBA00023015"/>
    </source>
</evidence>
<dbReference type="PANTHER" id="PTHR31677">
    <property type="entry name" value="AP2 DOMAIN CLASS TRANSCRIPTION FACTOR"/>
    <property type="match status" value="1"/>
</dbReference>
<protein>
    <submittedName>
        <fullName evidence="9">Transcription factor ERF7</fullName>
    </submittedName>
</protein>
<dbReference type="GO" id="GO:0005634">
    <property type="term" value="C:nucleus"/>
    <property type="evidence" value="ECO:0007669"/>
    <property type="project" value="UniProtKB-SubCell"/>
</dbReference>
<evidence type="ECO:0000256" key="5">
    <source>
        <dbReference type="ARBA" id="ARBA00023125"/>
    </source>
</evidence>
<dbReference type="GO" id="GO:0006952">
    <property type="term" value="P:defense response"/>
    <property type="evidence" value="ECO:0007669"/>
    <property type="project" value="UniProtKB-KW"/>
</dbReference>